<dbReference type="InterPro" id="IPR023631">
    <property type="entry name" value="Amidase_dom"/>
</dbReference>
<feature type="transmembrane region" description="Helical" evidence="8">
    <location>
        <begin position="446"/>
        <end position="467"/>
    </location>
</feature>
<organism evidence="10 11">
    <name type="scientific">Aspergillus parasiticus (strain ATCC 56775 / NRRL 5862 / SRRC 143 / SU-1)</name>
    <dbReference type="NCBI Taxonomy" id="1403190"/>
    <lineage>
        <taxon>Eukaryota</taxon>
        <taxon>Fungi</taxon>
        <taxon>Dikarya</taxon>
        <taxon>Ascomycota</taxon>
        <taxon>Pezizomycotina</taxon>
        <taxon>Eurotiomycetes</taxon>
        <taxon>Eurotiomycetidae</taxon>
        <taxon>Eurotiales</taxon>
        <taxon>Aspergillaceae</taxon>
        <taxon>Aspergillus</taxon>
        <taxon>Aspergillus subgen. Circumdati</taxon>
    </lineage>
</organism>
<feature type="transmembrane region" description="Helical" evidence="8">
    <location>
        <begin position="184"/>
        <end position="203"/>
    </location>
</feature>
<dbReference type="EMBL" id="JZEE01000360">
    <property type="protein sequence ID" value="KJK65600.1"/>
    <property type="molecule type" value="Genomic_DNA"/>
</dbReference>
<feature type="transmembrane region" description="Helical" evidence="8">
    <location>
        <begin position="91"/>
        <end position="110"/>
    </location>
</feature>
<dbReference type="PANTHER" id="PTHR43791:SF92">
    <property type="entry name" value="AGL026WP"/>
    <property type="match status" value="1"/>
</dbReference>
<dbReference type="OrthoDB" id="2250022at2759"/>
<proteinExistence type="inferred from homology"/>
<evidence type="ECO:0000256" key="2">
    <source>
        <dbReference type="ARBA" id="ARBA00008335"/>
    </source>
</evidence>
<dbReference type="Gene3D" id="1.20.1250.20">
    <property type="entry name" value="MFS general substrate transporter like domains"/>
    <property type="match status" value="2"/>
</dbReference>
<feature type="transmembrane region" description="Helical" evidence="8">
    <location>
        <begin position="378"/>
        <end position="401"/>
    </location>
</feature>
<dbReference type="PROSITE" id="PS00571">
    <property type="entry name" value="AMIDASES"/>
    <property type="match status" value="1"/>
</dbReference>
<keyword evidence="6 8" id="KW-1133">Transmembrane helix</keyword>
<dbReference type="Pfam" id="PF07690">
    <property type="entry name" value="MFS_1"/>
    <property type="match status" value="1"/>
</dbReference>
<evidence type="ECO:0000256" key="3">
    <source>
        <dbReference type="ARBA" id="ARBA00009199"/>
    </source>
</evidence>
<feature type="domain" description="Major facilitator superfamily (MFS) profile" evidence="9">
    <location>
        <begin position="55"/>
        <end position="472"/>
    </location>
</feature>
<comment type="similarity">
    <text evidence="2">Belongs to the major facilitator superfamily.</text>
</comment>
<feature type="transmembrane region" description="Helical" evidence="8">
    <location>
        <begin position="504"/>
        <end position="524"/>
    </location>
</feature>
<evidence type="ECO:0000256" key="7">
    <source>
        <dbReference type="ARBA" id="ARBA00023136"/>
    </source>
</evidence>
<feature type="transmembrane region" description="Helical" evidence="8">
    <location>
        <begin position="322"/>
        <end position="341"/>
    </location>
</feature>
<evidence type="ECO:0000256" key="8">
    <source>
        <dbReference type="SAM" id="Phobius"/>
    </source>
</evidence>
<gene>
    <name evidence="10" type="ORF">P875_00010164</name>
</gene>
<feature type="transmembrane region" description="Helical" evidence="8">
    <location>
        <begin position="122"/>
        <end position="140"/>
    </location>
</feature>
<dbReference type="InterPro" id="IPR011701">
    <property type="entry name" value="MFS"/>
</dbReference>
<keyword evidence="7 8" id="KW-0472">Membrane</keyword>
<keyword evidence="4" id="KW-0813">Transport</keyword>
<dbReference type="InterPro" id="IPR036928">
    <property type="entry name" value="AS_sf"/>
</dbReference>
<evidence type="ECO:0000256" key="4">
    <source>
        <dbReference type="ARBA" id="ARBA00022448"/>
    </source>
</evidence>
<dbReference type="GO" id="GO:0022857">
    <property type="term" value="F:transmembrane transporter activity"/>
    <property type="evidence" value="ECO:0007669"/>
    <property type="project" value="InterPro"/>
</dbReference>
<dbReference type="SUPFAM" id="SSF103473">
    <property type="entry name" value="MFS general substrate transporter"/>
    <property type="match status" value="1"/>
</dbReference>
<comment type="similarity">
    <text evidence="3">Belongs to the amidase family.</text>
</comment>
<keyword evidence="5 8" id="KW-0812">Transmembrane</keyword>
<dbReference type="Proteomes" id="UP000033540">
    <property type="component" value="Unassembled WGS sequence"/>
</dbReference>
<dbReference type="PANTHER" id="PTHR43791">
    <property type="entry name" value="PERMEASE-RELATED"/>
    <property type="match status" value="1"/>
</dbReference>
<evidence type="ECO:0000256" key="5">
    <source>
        <dbReference type="ARBA" id="ARBA00022692"/>
    </source>
</evidence>
<comment type="caution">
    <text evidence="10">The sequence shown here is derived from an EMBL/GenBank/DDBJ whole genome shotgun (WGS) entry which is preliminary data.</text>
</comment>
<reference evidence="10 11" key="1">
    <citation type="submission" date="2015-02" db="EMBL/GenBank/DDBJ databases">
        <title>Draft genome sequence of Aspergillus parasiticus SU-1.</title>
        <authorList>
            <person name="Yu J."/>
            <person name="Fedorova N."/>
            <person name="Yin Y."/>
            <person name="Losada L."/>
            <person name="Zafar N."/>
            <person name="Taujale R."/>
            <person name="Ehrlich K.C."/>
            <person name="Bhatnagar D."/>
            <person name="Cleveland T.E."/>
            <person name="Bennett J.W."/>
            <person name="Nierman W.C."/>
        </authorList>
    </citation>
    <scope>NUCLEOTIDE SEQUENCE [LARGE SCALE GENOMIC DNA]</scope>
    <source>
        <strain evidence="11">ATCC 56775 / NRRL 5862 / SRRC 143 / SU-1</strain>
    </source>
</reference>
<comment type="subcellular location">
    <subcellularLocation>
        <location evidence="1">Membrane</location>
        <topology evidence="1">Multi-pass membrane protein</topology>
    </subcellularLocation>
</comment>
<protein>
    <submittedName>
        <fullName evidence="10">GatA</fullName>
    </submittedName>
</protein>
<dbReference type="STRING" id="1403190.A0A0F0ID42"/>
<name>A0A0F0ID42_ASPPU</name>
<sequence>MDGTKDSRTDHIEQYVVENPKDQDLRSVPTALLDWSPEERRQREKALVRKIDTRLLIIMLVMYILNYLDRNNIAAAKLAGLQDDLNLKGEEYQICVSILFVGYLLMQVPSNMILNKFGKPSIYLPGCMVVWGIISCLTAVTKDFGGLLAVRFFLGFVEAAYFPGCLYLLSAWYTRKELVKRTALLYAGSLISGAFSGLISAGITSGLNGARGIAAWRWLFIIEGSLTIFVALFAFFIVPDLPRTTPWLSNDEKVLAAWRLEEDIGEDDWVDSEHQSLFHGAKLAILDPKAWLLLGVIYGCTSSGAVTTFFPSVMAGLGKDNIDTLLLTTPPYLIGTIIVLIHAWDADRTGERYLHLCLPPIFAIASFILYMAGNNFAARYVAMCIMLGSIYASYVVALGYISNILPRPAAKRAAALAFINALSNVAQIYTPYLYPDSAAPRYITAFSVNIGMCSMTIIFSTVLRIYLGRLNKKLDQEEDYPEPRKGPDLPPTYDRKPNPALRGVILSVGAWLLDWLWFLPQIIWSNAGFGSLRTIRSHLDYIEPRYDPTVAPLKDNSEDNTDDSVVDKVSAPPVKYPTKYYSVADYHELYKSGELTPIAVVKGLLPLIRRDLSTPGKHSIAFVDSRVDLVLAAAEESTRRYKEGRPLGLFDGVPAAVKDEFDLDGYRTNMGSLNDYTLEPKSDDPSITNWCIRQLEKAGAIVVGKVSMHEFGLDTTGNNIHYGTPPNPYHPDYYTGGSSSGCAYAVSTGLVPIALGTDGGGSVRIPSSFCSVVGLKPTHNRLSHYPSVNYASTTSVIGPLAADIRSLAEAYHIFATPGPDTPFPAPGPLSLSPSTRGKKILGIPEIWFSRATPDVQRLCRSLLDKLVTEKDYALVPIDIPFLVEGQTAHAMTILADGAALLPDTTNITAPNRILLTLGRTTPATDYLLAQKLRRLLMQHLAALWEEFPGMIIVTPTTACAGWPVVSKSELKWGLSDGDRTLKAMEYVWLANFTGIPAISVPAGYADPEGKHSTEGTVPVGLMGNGEWGSEEQLLQWGLEAEELGADLRERPPIWEDVIQRAKWVGSSSGSQETA</sequence>
<dbReference type="Pfam" id="PF01425">
    <property type="entry name" value="Amidase"/>
    <property type="match status" value="1"/>
</dbReference>
<feature type="transmembrane region" description="Helical" evidence="8">
    <location>
        <begin position="290"/>
        <end position="310"/>
    </location>
</feature>
<dbReference type="Gene3D" id="3.90.1300.10">
    <property type="entry name" value="Amidase signature (AS) domain"/>
    <property type="match status" value="1"/>
</dbReference>
<evidence type="ECO:0000256" key="1">
    <source>
        <dbReference type="ARBA" id="ARBA00004141"/>
    </source>
</evidence>
<evidence type="ECO:0000313" key="11">
    <source>
        <dbReference type="Proteomes" id="UP000033540"/>
    </source>
</evidence>
<evidence type="ECO:0000313" key="10">
    <source>
        <dbReference type="EMBL" id="KJK65600.1"/>
    </source>
</evidence>
<dbReference type="GO" id="GO:0016020">
    <property type="term" value="C:membrane"/>
    <property type="evidence" value="ECO:0007669"/>
    <property type="project" value="UniProtKB-SubCell"/>
</dbReference>
<dbReference type="FunFam" id="1.20.1250.20:FF:000057">
    <property type="entry name" value="MFS general substrate transporter"/>
    <property type="match status" value="1"/>
</dbReference>
<feature type="transmembrane region" description="Helical" evidence="8">
    <location>
        <begin position="413"/>
        <end position="434"/>
    </location>
</feature>
<feature type="transmembrane region" description="Helical" evidence="8">
    <location>
        <begin position="353"/>
        <end position="372"/>
    </location>
</feature>
<feature type="transmembrane region" description="Helical" evidence="8">
    <location>
        <begin position="215"/>
        <end position="238"/>
    </location>
</feature>
<dbReference type="PROSITE" id="PS50850">
    <property type="entry name" value="MFS"/>
    <property type="match status" value="1"/>
</dbReference>
<feature type="transmembrane region" description="Helical" evidence="8">
    <location>
        <begin position="152"/>
        <end position="172"/>
    </location>
</feature>
<dbReference type="InterPro" id="IPR020846">
    <property type="entry name" value="MFS_dom"/>
</dbReference>
<accession>A0A0F0ID42</accession>
<dbReference type="SUPFAM" id="SSF75304">
    <property type="entry name" value="Amidase signature (AS) enzymes"/>
    <property type="match status" value="1"/>
</dbReference>
<evidence type="ECO:0000256" key="6">
    <source>
        <dbReference type="ARBA" id="ARBA00022989"/>
    </source>
</evidence>
<dbReference type="AlphaFoldDB" id="A0A0F0ID42"/>
<feature type="transmembrane region" description="Helical" evidence="8">
    <location>
        <begin position="51"/>
        <end position="68"/>
    </location>
</feature>
<dbReference type="FunFam" id="1.20.1250.20:FF:000013">
    <property type="entry name" value="MFS general substrate transporter"/>
    <property type="match status" value="1"/>
</dbReference>
<evidence type="ECO:0000259" key="9">
    <source>
        <dbReference type="PROSITE" id="PS50850"/>
    </source>
</evidence>
<dbReference type="InterPro" id="IPR020556">
    <property type="entry name" value="Amidase_CS"/>
</dbReference>
<dbReference type="InterPro" id="IPR036259">
    <property type="entry name" value="MFS_trans_sf"/>
</dbReference>